<dbReference type="GO" id="GO:0005737">
    <property type="term" value="C:cytoplasm"/>
    <property type="evidence" value="ECO:0007669"/>
    <property type="project" value="TreeGrafter"/>
</dbReference>
<dbReference type="SUPFAM" id="SSF56235">
    <property type="entry name" value="N-terminal nucleophile aminohydrolases (Ntn hydrolases)"/>
    <property type="match status" value="1"/>
</dbReference>
<accession>A0A0F9WQ05</accession>
<dbReference type="GO" id="GO:0051603">
    <property type="term" value="P:proteolysis involved in protein catabolic process"/>
    <property type="evidence" value="ECO:0007669"/>
    <property type="project" value="InterPro"/>
</dbReference>
<dbReference type="GeneID" id="36320219"/>
<dbReference type="InterPro" id="IPR001353">
    <property type="entry name" value="Proteasome_sua/b"/>
</dbReference>
<dbReference type="OMA" id="CSEQLYG"/>
<dbReference type="SMR" id="A0A0F9WQ05"/>
<dbReference type="PANTHER" id="PTHR32194:SF10">
    <property type="entry name" value="PROTEASOME SUBUNIT BETA TYPE-3"/>
    <property type="match status" value="1"/>
</dbReference>
<dbReference type="VEuPathDB" id="MicrosporidiaDB:AAJ76_3500034447"/>
<reference evidence="1 2" key="1">
    <citation type="journal article" date="2015" name="Environ. Microbiol.">
        <title>Genome analyses suggest the presence of polyploidy and recent human-driven expansions in eight global populations of the honeybee pathogen Nosema ceranae.</title>
        <authorList>
            <person name="Pelin A."/>
            <person name="Selman M."/>
            <person name="Aris-Brosou S."/>
            <person name="Farinelli L."/>
            <person name="Corradi N."/>
        </authorList>
    </citation>
    <scope>NUCLEOTIDE SEQUENCE [LARGE SCALE GENOMIC DNA]</scope>
    <source>
        <strain evidence="1 2">PA08 1199</strain>
    </source>
</reference>
<dbReference type="VEuPathDB" id="MicrosporidiaDB:G9O61_00g018800"/>
<protein>
    <submittedName>
        <fullName evidence="1">20s proteasome subunit</fullName>
    </submittedName>
</protein>
<proteinExistence type="predicted"/>
<dbReference type="InterPro" id="IPR023333">
    <property type="entry name" value="Proteasome_suB-type"/>
</dbReference>
<keyword evidence="1" id="KW-0647">Proteasome</keyword>
<sequence length="205" mass="22952">MSDIAEYYGGSILAMIGKSSVSIVTDKRLGAGPISVGKNFTKVYTLNNRLFFGFTGLVSDAEILYKKIRKNYNLFVQDNKRDMEPSELSNLISFILYQKRLQPYYVSTIVCGITSDNKPYASSMDCIGAMKETDEFATVGTASNNLMGLSEALFYADMEDEDLFTTSVQVFLNSSDRDTFGGMGFECFLINHEGYKKREFVGRCD</sequence>
<dbReference type="PANTHER" id="PTHR32194">
    <property type="entry name" value="METALLOPROTEASE TLDD"/>
    <property type="match status" value="1"/>
</dbReference>
<dbReference type="Proteomes" id="UP000034350">
    <property type="component" value="Unassembled WGS sequence"/>
</dbReference>
<keyword evidence="2" id="KW-1185">Reference proteome</keyword>
<dbReference type="RefSeq" id="XP_024330780.1">
    <property type="nucleotide sequence ID" value="XM_024475284.1"/>
</dbReference>
<dbReference type="GO" id="GO:0005839">
    <property type="term" value="C:proteasome core complex"/>
    <property type="evidence" value="ECO:0007669"/>
    <property type="project" value="InterPro"/>
</dbReference>
<dbReference type="Gene3D" id="3.60.20.10">
    <property type="entry name" value="Glutamine Phosphoribosylpyrophosphate, subunit 1, domain 1"/>
    <property type="match status" value="1"/>
</dbReference>
<organism evidence="1 2">
    <name type="scientific">Vairimorpha ceranae</name>
    <dbReference type="NCBI Taxonomy" id="40302"/>
    <lineage>
        <taxon>Eukaryota</taxon>
        <taxon>Fungi</taxon>
        <taxon>Fungi incertae sedis</taxon>
        <taxon>Microsporidia</taxon>
        <taxon>Nosematidae</taxon>
        <taxon>Vairimorpha</taxon>
    </lineage>
</organism>
<dbReference type="EMBL" id="JPQZ01000035">
    <property type="protein sequence ID" value="KKO75038.1"/>
    <property type="molecule type" value="Genomic_DNA"/>
</dbReference>
<dbReference type="VEuPathDB" id="MicrosporidiaDB:NCER_101004"/>
<dbReference type="OrthoDB" id="204949at2759"/>
<evidence type="ECO:0000313" key="2">
    <source>
        <dbReference type="Proteomes" id="UP000034350"/>
    </source>
</evidence>
<gene>
    <name evidence="1" type="ORF">AAJ76_3500034447</name>
</gene>
<dbReference type="AlphaFoldDB" id="A0A0F9WQ05"/>
<comment type="caution">
    <text evidence="1">The sequence shown here is derived from an EMBL/GenBank/DDBJ whole genome shotgun (WGS) entry which is preliminary data.</text>
</comment>
<evidence type="ECO:0000313" key="1">
    <source>
        <dbReference type="EMBL" id="KKO75038.1"/>
    </source>
</evidence>
<dbReference type="Pfam" id="PF00227">
    <property type="entry name" value="Proteasome"/>
    <property type="match status" value="1"/>
</dbReference>
<name>A0A0F9WQ05_9MICR</name>
<dbReference type="InterPro" id="IPR029055">
    <property type="entry name" value="Ntn_hydrolases_N"/>
</dbReference>